<evidence type="ECO:0000313" key="11">
    <source>
        <dbReference type="EMBL" id="KAK2969690.1"/>
    </source>
</evidence>
<keyword evidence="7" id="KW-0175">Coiled coil</keyword>
<dbReference type="GO" id="GO:0045944">
    <property type="term" value="P:positive regulation of transcription by RNA polymerase II"/>
    <property type="evidence" value="ECO:0007669"/>
    <property type="project" value="InterPro"/>
</dbReference>
<dbReference type="GO" id="GO:0010017">
    <property type="term" value="P:red or far-red light signaling pathway"/>
    <property type="evidence" value="ECO:0007669"/>
    <property type="project" value="TreeGrafter"/>
</dbReference>
<dbReference type="GO" id="GO:0000981">
    <property type="term" value="F:DNA-binding transcription factor activity, RNA polymerase II-specific"/>
    <property type="evidence" value="ECO:0007669"/>
    <property type="project" value="InterPro"/>
</dbReference>
<feature type="compositionally biased region" description="Polar residues" evidence="8">
    <location>
        <begin position="67"/>
        <end position="82"/>
    </location>
</feature>
<dbReference type="GO" id="GO:0010218">
    <property type="term" value="P:response to far red light"/>
    <property type="evidence" value="ECO:0007669"/>
    <property type="project" value="TreeGrafter"/>
</dbReference>
<sequence length="241" mass="27259">MSSRMHQPARPAASSSSAYDHGGGGGGGSSSPPNSWRHTTTDDDQKEESDEDLFTVPDVEARVLPQVTDSTKNTSELQQITPSRRRGRNPVDREYRRLKRLLRNRVSAQQARERKKVYVSDLESRANELHDRNSTLEEQISTLINENTMLRKNAQQGNLSRNSDTVKWRSQQNNKETSKSTNHGDDEALVPANVETYPYYHCYTNTRANRDTKQIPIEVASYVLAFLGVIVVELIATQSRQ</sequence>
<dbReference type="PANTHER" id="PTHR46714:SF5">
    <property type="entry name" value="TRANSCRIPTION FACTOR HY5-LIKE"/>
    <property type="match status" value="1"/>
</dbReference>
<dbReference type="SUPFAM" id="SSF57959">
    <property type="entry name" value="Leucine zipper domain"/>
    <property type="match status" value="1"/>
</dbReference>
<dbReference type="PROSITE" id="PS50217">
    <property type="entry name" value="BZIP"/>
    <property type="match status" value="1"/>
</dbReference>
<evidence type="ECO:0000256" key="7">
    <source>
        <dbReference type="SAM" id="Coils"/>
    </source>
</evidence>
<dbReference type="Gene3D" id="1.20.5.490">
    <property type="entry name" value="Single helix bin"/>
    <property type="match status" value="1"/>
</dbReference>
<evidence type="ECO:0000256" key="8">
    <source>
        <dbReference type="SAM" id="MobiDB-lite"/>
    </source>
</evidence>
<keyword evidence="12" id="KW-1185">Reference proteome</keyword>
<keyword evidence="9" id="KW-0472">Membrane</keyword>
<evidence type="ECO:0000256" key="1">
    <source>
        <dbReference type="ARBA" id="ARBA00004123"/>
    </source>
</evidence>
<keyword evidence="5" id="KW-0804">Transcription</keyword>
<dbReference type="InterPro" id="IPR044280">
    <property type="entry name" value="Hac1/HY5"/>
</dbReference>
<dbReference type="Proteomes" id="UP001187471">
    <property type="component" value="Unassembled WGS sequence"/>
</dbReference>
<proteinExistence type="inferred from homology"/>
<organism evidence="11 12">
    <name type="scientific">Escallonia rubra</name>
    <dbReference type="NCBI Taxonomy" id="112253"/>
    <lineage>
        <taxon>Eukaryota</taxon>
        <taxon>Viridiplantae</taxon>
        <taxon>Streptophyta</taxon>
        <taxon>Embryophyta</taxon>
        <taxon>Tracheophyta</taxon>
        <taxon>Spermatophyta</taxon>
        <taxon>Magnoliopsida</taxon>
        <taxon>eudicotyledons</taxon>
        <taxon>Gunneridae</taxon>
        <taxon>Pentapetalae</taxon>
        <taxon>asterids</taxon>
        <taxon>campanulids</taxon>
        <taxon>Escalloniales</taxon>
        <taxon>Escalloniaceae</taxon>
        <taxon>Escallonia</taxon>
    </lineage>
</organism>
<dbReference type="CDD" id="cd14704">
    <property type="entry name" value="bZIP_HY5-like"/>
    <property type="match status" value="1"/>
</dbReference>
<feature type="compositionally biased region" description="Basic and acidic residues" evidence="8">
    <location>
        <begin position="176"/>
        <end position="186"/>
    </location>
</feature>
<accession>A0AA88U449</accession>
<reference evidence="11" key="1">
    <citation type="submission" date="2022-12" db="EMBL/GenBank/DDBJ databases">
        <title>Draft genome assemblies for two species of Escallonia (Escalloniales).</title>
        <authorList>
            <person name="Chanderbali A."/>
            <person name="Dervinis C."/>
            <person name="Anghel I."/>
            <person name="Soltis D."/>
            <person name="Soltis P."/>
            <person name="Zapata F."/>
        </authorList>
    </citation>
    <scope>NUCLEOTIDE SEQUENCE</scope>
    <source>
        <strain evidence="11">UCBG92.1500</strain>
        <tissue evidence="11">Leaf</tissue>
    </source>
</reference>
<feature type="coiled-coil region" evidence="7">
    <location>
        <begin position="119"/>
        <end position="153"/>
    </location>
</feature>
<evidence type="ECO:0000256" key="9">
    <source>
        <dbReference type="SAM" id="Phobius"/>
    </source>
</evidence>
<feature type="compositionally biased region" description="Acidic residues" evidence="8">
    <location>
        <begin position="42"/>
        <end position="53"/>
    </location>
</feature>
<evidence type="ECO:0000256" key="5">
    <source>
        <dbReference type="ARBA" id="ARBA00023163"/>
    </source>
</evidence>
<feature type="transmembrane region" description="Helical" evidence="9">
    <location>
        <begin position="219"/>
        <end position="236"/>
    </location>
</feature>
<dbReference type="InterPro" id="IPR046347">
    <property type="entry name" value="bZIP_sf"/>
</dbReference>
<evidence type="ECO:0000256" key="2">
    <source>
        <dbReference type="ARBA" id="ARBA00007163"/>
    </source>
</evidence>
<dbReference type="EMBL" id="JAVXUO010002782">
    <property type="protein sequence ID" value="KAK2969690.1"/>
    <property type="molecule type" value="Genomic_DNA"/>
</dbReference>
<feature type="compositionally biased region" description="Low complexity" evidence="8">
    <location>
        <begin position="8"/>
        <end position="20"/>
    </location>
</feature>
<keyword evidence="3" id="KW-0805">Transcription regulation</keyword>
<name>A0AA88U449_9ASTE</name>
<evidence type="ECO:0000256" key="6">
    <source>
        <dbReference type="ARBA" id="ARBA00023242"/>
    </source>
</evidence>
<keyword evidence="9" id="KW-0812">Transmembrane</keyword>
<dbReference type="InterPro" id="IPR004827">
    <property type="entry name" value="bZIP"/>
</dbReference>
<feature type="region of interest" description="Disordered" evidence="8">
    <location>
        <begin position="1"/>
        <end position="94"/>
    </location>
</feature>
<dbReference type="AlphaFoldDB" id="A0AA88U449"/>
<feature type="region of interest" description="Disordered" evidence="8">
    <location>
        <begin position="154"/>
        <end position="188"/>
    </location>
</feature>
<comment type="caution">
    <text evidence="11">The sequence shown here is derived from an EMBL/GenBank/DDBJ whole genome shotgun (WGS) entry which is preliminary data.</text>
</comment>
<feature type="domain" description="BZIP" evidence="10">
    <location>
        <begin position="94"/>
        <end position="151"/>
    </location>
</feature>
<protein>
    <recommendedName>
        <fullName evidence="10">BZIP domain-containing protein</fullName>
    </recommendedName>
</protein>
<dbReference type="GO" id="GO:0010114">
    <property type="term" value="P:response to red light"/>
    <property type="evidence" value="ECO:0007669"/>
    <property type="project" value="TreeGrafter"/>
</dbReference>
<keyword evidence="9" id="KW-1133">Transmembrane helix</keyword>
<keyword evidence="4" id="KW-0238">DNA-binding</keyword>
<evidence type="ECO:0000259" key="10">
    <source>
        <dbReference type="PROSITE" id="PS50217"/>
    </source>
</evidence>
<dbReference type="PROSITE" id="PS00036">
    <property type="entry name" value="BZIP_BASIC"/>
    <property type="match status" value="1"/>
</dbReference>
<evidence type="ECO:0000256" key="3">
    <source>
        <dbReference type="ARBA" id="ARBA00023015"/>
    </source>
</evidence>
<dbReference type="GO" id="GO:0010099">
    <property type="term" value="P:regulation of photomorphogenesis"/>
    <property type="evidence" value="ECO:0007669"/>
    <property type="project" value="TreeGrafter"/>
</dbReference>
<gene>
    <name evidence="11" type="ORF">RJ640_025867</name>
</gene>
<dbReference type="GO" id="GO:0005634">
    <property type="term" value="C:nucleus"/>
    <property type="evidence" value="ECO:0007669"/>
    <property type="project" value="UniProtKB-SubCell"/>
</dbReference>
<dbReference type="Pfam" id="PF00170">
    <property type="entry name" value="bZIP_1"/>
    <property type="match status" value="1"/>
</dbReference>
<dbReference type="PANTHER" id="PTHR46714">
    <property type="entry name" value="TRANSCRIPTIONAL ACTIVATOR HAC1"/>
    <property type="match status" value="1"/>
</dbReference>
<keyword evidence="6" id="KW-0539">Nucleus</keyword>
<comment type="similarity">
    <text evidence="2">Belongs to the bZIP family.</text>
</comment>
<evidence type="ECO:0000256" key="4">
    <source>
        <dbReference type="ARBA" id="ARBA00023125"/>
    </source>
</evidence>
<dbReference type="GO" id="GO:0003677">
    <property type="term" value="F:DNA binding"/>
    <property type="evidence" value="ECO:0007669"/>
    <property type="project" value="UniProtKB-KW"/>
</dbReference>
<feature type="compositionally biased region" description="Polar residues" evidence="8">
    <location>
        <begin position="154"/>
        <end position="175"/>
    </location>
</feature>
<comment type="subcellular location">
    <subcellularLocation>
        <location evidence="1">Nucleus</location>
    </subcellularLocation>
</comment>
<evidence type="ECO:0000313" key="12">
    <source>
        <dbReference type="Proteomes" id="UP001187471"/>
    </source>
</evidence>
<dbReference type="SMART" id="SM00338">
    <property type="entry name" value="BRLZ"/>
    <property type="match status" value="1"/>
</dbReference>